<dbReference type="PROSITE" id="PS50103">
    <property type="entry name" value="ZF_C3H1"/>
    <property type="match status" value="1"/>
</dbReference>
<evidence type="ECO:0000256" key="4">
    <source>
        <dbReference type="ARBA" id="ARBA00022833"/>
    </source>
</evidence>
<gene>
    <name evidence="12" type="ORF">RSOLAG1IB_02304</name>
</gene>
<feature type="compositionally biased region" description="Basic and acidic residues" evidence="9">
    <location>
        <begin position="199"/>
        <end position="208"/>
    </location>
</feature>
<feature type="region of interest" description="Disordered" evidence="9">
    <location>
        <begin position="610"/>
        <end position="652"/>
    </location>
</feature>
<dbReference type="Pfam" id="PF01480">
    <property type="entry name" value="PWI"/>
    <property type="match status" value="1"/>
</dbReference>
<dbReference type="GO" id="GO:0003723">
    <property type="term" value="F:RNA binding"/>
    <property type="evidence" value="ECO:0007669"/>
    <property type="project" value="UniProtKB-UniRule"/>
</dbReference>
<dbReference type="InterPro" id="IPR036855">
    <property type="entry name" value="Znf_CCCH_sf"/>
</dbReference>
<keyword evidence="13" id="KW-1185">Reference proteome</keyword>
<dbReference type="AlphaFoldDB" id="A0A0B7FN38"/>
<evidence type="ECO:0000256" key="8">
    <source>
        <dbReference type="PROSITE-ProRule" id="PRU00723"/>
    </source>
</evidence>
<feature type="compositionally biased region" description="Low complexity" evidence="9">
    <location>
        <begin position="729"/>
        <end position="738"/>
    </location>
</feature>
<organism evidence="12 13">
    <name type="scientific">Thanatephorus cucumeris (strain AG1-IB / isolate 7/3/14)</name>
    <name type="common">Lettuce bottom rot fungus</name>
    <name type="synonym">Rhizoctonia solani</name>
    <dbReference type="NCBI Taxonomy" id="1108050"/>
    <lineage>
        <taxon>Eukaryota</taxon>
        <taxon>Fungi</taxon>
        <taxon>Dikarya</taxon>
        <taxon>Basidiomycota</taxon>
        <taxon>Agaricomycotina</taxon>
        <taxon>Agaricomycetes</taxon>
        <taxon>Cantharellales</taxon>
        <taxon>Ceratobasidiaceae</taxon>
        <taxon>Rhizoctonia</taxon>
        <taxon>Rhizoctonia solani AG-1</taxon>
    </lineage>
</organism>
<dbReference type="Gene3D" id="3.30.70.330">
    <property type="match status" value="1"/>
</dbReference>
<evidence type="ECO:0000259" key="10">
    <source>
        <dbReference type="PROSITE" id="PS50102"/>
    </source>
</evidence>
<feature type="region of interest" description="Disordered" evidence="9">
    <location>
        <begin position="80"/>
        <end position="208"/>
    </location>
</feature>
<dbReference type="InterPro" id="IPR035979">
    <property type="entry name" value="RBD_domain_sf"/>
</dbReference>
<keyword evidence="3 8" id="KW-0863">Zinc-finger</keyword>
<dbReference type="PROSITE" id="PS50102">
    <property type="entry name" value="RRM"/>
    <property type="match status" value="1"/>
</dbReference>
<dbReference type="InterPro" id="IPR045137">
    <property type="entry name" value="RBM26/27"/>
</dbReference>
<dbReference type="GO" id="GO:0006397">
    <property type="term" value="P:mRNA processing"/>
    <property type="evidence" value="ECO:0007669"/>
    <property type="project" value="UniProtKB-KW"/>
</dbReference>
<comment type="function">
    <text evidence="6">May be involved in the turnover of nuclear polyadenylated (pA+) RNA.</text>
</comment>
<evidence type="ECO:0000256" key="7">
    <source>
        <dbReference type="PROSITE-ProRule" id="PRU00176"/>
    </source>
</evidence>
<dbReference type="GO" id="GO:0005634">
    <property type="term" value="C:nucleus"/>
    <property type="evidence" value="ECO:0007669"/>
    <property type="project" value="TreeGrafter"/>
</dbReference>
<evidence type="ECO:0000256" key="2">
    <source>
        <dbReference type="ARBA" id="ARBA00022723"/>
    </source>
</evidence>
<dbReference type="Gene3D" id="1.20.1390.10">
    <property type="entry name" value="PWI domain"/>
    <property type="match status" value="1"/>
</dbReference>
<dbReference type="SUPFAM" id="SSF90229">
    <property type="entry name" value="CCCH zinc finger"/>
    <property type="match status" value="1"/>
</dbReference>
<keyword evidence="1" id="KW-0507">mRNA processing</keyword>
<feature type="domain" description="RRM" evidence="10">
    <location>
        <begin position="369"/>
        <end position="441"/>
    </location>
</feature>
<dbReference type="InterPro" id="IPR036483">
    <property type="entry name" value="PWI_dom_sf"/>
</dbReference>
<evidence type="ECO:0000256" key="3">
    <source>
        <dbReference type="ARBA" id="ARBA00022771"/>
    </source>
</evidence>
<name>A0A0B7FN38_THACB</name>
<evidence type="ECO:0000256" key="1">
    <source>
        <dbReference type="ARBA" id="ARBA00022664"/>
    </source>
</evidence>
<dbReference type="PANTHER" id="PTHR14398">
    <property type="entry name" value="RNA RECOGNITION RRM/RNP DOMAIN"/>
    <property type="match status" value="1"/>
</dbReference>
<dbReference type="OrthoDB" id="443401at2759"/>
<dbReference type="SUPFAM" id="SSF54928">
    <property type="entry name" value="RNA-binding domain, RBD"/>
    <property type="match status" value="1"/>
</dbReference>
<dbReference type="InterPro" id="IPR002483">
    <property type="entry name" value="PWI_dom"/>
</dbReference>
<evidence type="ECO:0000313" key="13">
    <source>
        <dbReference type="Proteomes" id="UP000059188"/>
    </source>
</evidence>
<feature type="compositionally biased region" description="Low complexity" evidence="9">
    <location>
        <begin position="352"/>
        <end position="363"/>
    </location>
</feature>
<feature type="compositionally biased region" description="Polar residues" evidence="9">
    <location>
        <begin position="305"/>
        <end position="320"/>
    </location>
</feature>
<feature type="compositionally biased region" description="Basic and acidic residues" evidence="9">
    <location>
        <begin position="143"/>
        <end position="192"/>
    </location>
</feature>
<dbReference type="InterPro" id="IPR012677">
    <property type="entry name" value="Nucleotide-bd_a/b_plait_sf"/>
</dbReference>
<evidence type="ECO:0000313" key="12">
    <source>
        <dbReference type="EMBL" id="CEL57562.1"/>
    </source>
</evidence>
<proteinExistence type="predicted"/>
<dbReference type="EMBL" id="LN679102">
    <property type="protein sequence ID" value="CEL57562.1"/>
    <property type="molecule type" value="Genomic_DNA"/>
</dbReference>
<feature type="compositionally biased region" description="Low complexity" evidence="9">
    <location>
        <begin position="92"/>
        <end position="108"/>
    </location>
</feature>
<dbReference type="PANTHER" id="PTHR14398:SF0">
    <property type="entry name" value="ZINC FINGER PROTEIN SWM"/>
    <property type="match status" value="1"/>
</dbReference>
<dbReference type="SUPFAM" id="SSF101233">
    <property type="entry name" value="PWI domain"/>
    <property type="match status" value="1"/>
</dbReference>
<feature type="compositionally biased region" description="Low complexity" evidence="9">
    <location>
        <begin position="616"/>
        <end position="633"/>
    </location>
</feature>
<dbReference type="Gene3D" id="4.10.1000.10">
    <property type="entry name" value="Zinc finger, CCCH-type"/>
    <property type="match status" value="1"/>
</dbReference>
<feature type="domain" description="C3H1-type" evidence="11">
    <location>
        <begin position="203"/>
        <end position="231"/>
    </location>
</feature>
<dbReference type="STRING" id="1108050.A0A0B7FN38"/>
<dbReference type="InterPro" id="IPR000571">
    <property type="entry name" value="Znf_CCCH"/>
</dbReference>
<evidence type="ECO:0000256" key="5">
    <source>
        <dbReference type="ARBA" id="ARBA00022884"/>
    </source>
</evidence>
<keyword evidence="4 8" id="KW-0862">Zinc</keyword>
<dbReference type="CDD" id="cd12257">
    <property type="entry name" value="RRM1_RBM26_like"/>
    <property type="match status" value="1"/>
</dbReference>
<keyword evidence="2 8" id="KW-0479">Metal-binding</keyword>
<evidence type="ECO:0000256" key="9">
    <source>
        <dbReference type="SAM" id="MobiDB-lite"/>
    </source>
</evidence>
<dbReference type="SMART" id="SM00356">
    <property type="entry name" value="ZnF_C3H1"/>
    <property type="match status" value="1"/>
</dbReference>
<dbReference type="Pfam" id="PF00642">
    <property type="entry name" value="zf-CCCH"/>
    <property type="match status" value="1"/>
</dbReference>
<feature type="zinc finger region" description="C3H1-type" evidence="8">
    <location>
        <begin position="203"/>
        <end position="231"/>
    </location>
</feature>
<dbReference type="GO" id="GO:0008270">
    <property type="term" value="F:zinc ion binding"/>
    <property type="evidence" value="ECO:0007669"/>
    <property type="project" value="UniProtKB-KW"/>
</dbReference>
<dbReference type="Proteomes" id="UP000059188">
    <property type="component" value="Unassembled WGS sequence"/>
</dbReference>
<dbReference type="InterPro" id="IPR000504">
    <property type="entry name" value="RRM_dom"/>
</dbReference>
<feature type="region of interest" description="Disordered" evidence="9">
    <location>
        <begin position="535"/>
        <end position="593"/>
    </location>
</feature>
<sequence length="788" mass="85364">MPVFNSEDAPALRPWLVKNLEPICDAEPDVLSNYVLALLKHEAPESELKETFRKQLNDFLDNETSKFVDDLFAAIKSKSYKTPKPIPTGPKSATGPSSTAPVASSSSSKDGGIPIPIDALLSSKSDGRGTKRRLDSDGGPGDQEERSPPKGPRLRDSAVSRYEPYPRSENGRGYHDRDRDRDRGRDRDRDRGANGAGRSDGRDTRRQPCRDYHERGFCARGSQCIFSHGEEAVTPMGFPPMMGMMGPNFMMPWMMNQLGAGAYDPNQSLMDMSTPRPPNGNMDVVMADGTSSKGDNVSEAKVMTPATSDVPQTNGTNVGRNPSMRGGHGAYGRNMRGRVTPAGSWHGDADALDGQDSGSGSSSEPRRDRTLVVEKIPQERLSLEELNNWFKRFGSVTNVAIDAPSAKALVSFSTHDEARDAWRSEDAVFGNRFVKLYWHRPMGNHGQAGAKLLAASAPIINNLSSTPKADPVQSKPPPPQPVAIDPLQQKFERLMAEQKVLMVKLTSAKPDEKQFIKTRLRELITELQEVSAAMKNGSATASAPASKPASNQSSAPAQTNGATATKKQELDNDLDMMGTEPQESKDTGSEGVNPELQAQLKKLREEAASLGLNTETTPSYSTPSYRPYNPRGRGAWRGRGRGAPPRGSMKLDNRPRTLVVKGLPDKPDAKESAVAWFASFPECESVEVNVSTGELEVKYKTRFAADQALASGATIPALGTLQFAWPTTSASATGPSTSLPVKKSPTIEPVTLHHDNSVKADSTMDEDGWGASGGWDDDDEGGGRRDRM</sequence>
<evidence type="ECO:0000256" key="6">
    <source>
        <dbReference type="ARBA" id="ARBA00043866"/>
    </source>
</evidence>
<protein>
    <submittedName>
        <fullName evidence="12">RNA-binding protein 27</fullName>
    </submittedName>
</protein>
<feature type="region of interest" description="Disordered" evidence="9">
    <location>
        <begin position="729"/>
        <end position="788"/>
    </location>
</feature>
<dbReference type="SMART" id="SM00360">
    <property type="entry name" value="RRM"/>
    <property type="match status" value="1"/>
</dbReference>
<feature type="compositionally biased region" description="Basic and acidic residues" evidence="9">
    <location>
        <begin position="125"/>
        <end position="136"/>
    </location>
</feature>
<reference evidence="12 13" key="1">
    <citation type="submission" date="2014-11" db="EMBL/GenBank/DDBJ databases">
        <authorList>
            <person name="Wibberg Daniel"/>
        </authorList>
    </citation>
    <scope>NUCLEOTIDE SEQUENCE [LARGE SCALE GENOMIC DNA]</scope>
    <source>
        <strain evidence="12">Rhizoctonia solani AG1-IB 7/3/14</strain>
    </source>
</reference>
<keyword evidence="5 7" id="KW-0694">RNA-binding</keyword>
<accession>A0A0B7FN38</accession>
<evidence type="ECO:0000259" key="11">
    <source>
        <dbReference type="PROSITE" id="PS50103"/>
    </source>
</evidence>
<feature type="compositionally biased region" description="Low complexity" evidence="9">
    <location>
        <begin position="538"/>
        <end position="560"/>
    </location>
</feature>
<feature type="region of interest" description="Disordered" evidence="9">
    <location>
        <begin position="305"/>
        <end position="369"/>
    </location>
</feature>